<keyword evidence="5" id="KW-0520">NAD</keyword>
<feature type="binding site" evidence="4">
    <location>
        <position position="179"/>
    </location>
    <ligand>
        <name>D-glyceraldehyde 3-phosphate</name>
        <dbReference type="ChEBI" id="CHEBI:59776"/>
    </ligand>
</feature>
<dbReference type="Pfam" id="PF00044">
    <property type="entry name" value="Gp_dh_N"/>
    <property type="match status" value="1"/>
</dbReference>
<dbReference type="NCBIfam" id="TIGR01534">
    <property type="entry name" value="GAPDH-I"/>
    <property type="match status" value="1"/>
</dbReference>
<dbReference type="InterPro" id="IPR036291">
    <property type="entry name" value="NAD(P)-bd_dom_sf"/>
</dbReference>
<evidence type="ECO:0000256" key="6">
    <source>
        <dbReference type="PIRSR" id="PIRSR000149-4"/>
    </source>
</evidence>
<dbReference type="PRINTS" id="PR00078">
    <property type="entry name" value="G3PDHDRGNASE"/>
</dbReference>
<dbReference type="GO" id="GO:0016620">
    <property type="term" value="F:oxidoreductase activity, acting on the aldehyde or oxo group of donors, NAD or NADP as acceptor"/>
    <property type="evidence" value="ECO:0007669"/>
    <property type="project" value="InterPro"/>
</dbReference>
<dbReference type="Gene3D" id="3.40.50.720">
    <property type="entry name" value="NAD(P)-binding Rossmann-like Domain"/>
    <property type="match status" value="1"/>
</dbReference>
<dbReference type="PIRSF" id="PIRSF000149">
    <property type="entry name" value="GAP_DH"/>
    <property type="match status" value="1"/>
</dbReference>
<evidence type="ECO:0000256" key="2">
    <source>
        <dbReference type="ARBA" id="ARBA00023002"/>
    </source>
</evidence>
<feature type="binding site" evidence="5">
    <location>
        <position position="317"/>
    </location>
    <ligand>
        <name>NAD(+)</name>
        <dbReference type="ChEBI" id="CHEBI:57540"/>
    </ligand>
</feature>
<dbReference type="InterPro" id="IPR020828">
    <property type="entry name" value="GlycerAld_3-P_DH_NAD(P)-bd"/>
</dbReference>
<protein>
    <submittedName>
        <fullName evidence="9">Glyceraldehyde-3-phosphate dehydrogenase 1</fullName>
    </submittedName>
</protein>
<evidence type="ECO:0000256" key="5">
    <source>
        <dbReference type="PIRSR" id="PIRSR000149-3"/>
    </source>
</evidence>
<dbReference type="GO" id="GO:0051287">
    <property type="term" value="F:NAD binding"/>
    <property type="evidence" value="ECO:0007669"/>
    <property type="project" value="InterPro"/>
</dbReference>
<feature type="domain" description="Glyceraldehyde 3-phosphate dehydrogenase NAD(P) binding" evidence="8">
    <location>
        <begin position="2"/>
        <end position="149"/>
    </location>
</feature>
<feature type="binding site" evidence="4">
    <location>
        <begin position="211"/>
        <end position="212"/>
    </location>
    <ligand>
        <name>D-glyceraldehyde 3-phosphate</name>
        <dbReference type="ChEBI" id="CHEBI:59776"/>
    </ligand>
</feature>
<keyword evidence="2" id="KW-0560">Oxidoreductase</keyword>
<feature type="binding site" evidence="4">
    <location>
        <begin position="148"/>
        <end position="150"/>
    </location>
    <ligand>
        <name>D-glyceraldehyde 3-phosphate</name>
        <dbReference type="ChEBI" id="CHEBI:59776"/>
    </ligand>
</feature>
<keyword evidence="5" id="KW-0547">Nucleotide-binding</keyword>
<dbReference type="InterPro" id="IPR020831">
    <property type="entry name" value="GlycerAld/Erythrose_P_DH"/>
</dbReference>
<comment type="similarity">
    <text evidence="1 7">Belongs to the glyceraldehyde-3-phosphate dehydrogenase family.</text>
</comment>
<organism evidence="9 10">
    <name type="scientific">Candidatus Uhrbacteria bacterium GW2011_GWF2_39_13</name>
    <dbReference type="NCBI Taxonomy" id="1618995"/>
    <lineage>
        <taxon>Bacteria</taxon>
        <taxon>Candidatus Uhriibacteriota</taxon>
    </lineage>
</organism>
<feature type="binding site" evidence="5">
    <location>
        <position position="33"/>
    </location>
    <ligand>
        <name>NAD(+)</name>
        <dbReference type="ChEBI" id="CHEBI:57540"/>
    </ligand>
</feature>
<dbReference type="SMART" id="SM00846">
    <property type="entry name" value="Gp_dh_N"/>
    <property type="match status" value="1"/>
</dbReference>
<sequence>MLRIGINGFGRIGRTTLRAGWERKELSFVAINDLTQPSTLAHLLKYDSVFRTWNLDIQAGKDHLKINGQQIPVFNRTDPTLIPWGSQGVDVVVESTGRFTKLVDAQKHLEAGAKKVVISAPSDEAPTFLMGVNHTLCKKTDNVVNNASCTTNSVAPIAQILSETIGVKKAMMTTIHSVTAEQNIVDSLPPKLKPDLRRARSALINIVPTSTGAAKATTEVVTSLKNKFDGIAVRVPTIDVSLTDFTFVLKKKTSVDEVNMLFKNAAKSKRWKGILGVTDEPLVSTDFIGNSYGAIVDLGMTRVVDGDLLKVLAWYDNEWGYTQRLLDLVTYVGKLS</sequence>
<dbReference type="AlphaFoldDB" id="A0A0G0MVP8"/>
<dbReference type="FunFam" id="3.40.50.720:FF:000001">
    <property type="entry name" value="Glyceraldehyde-3-phosphate dehydrogenase"/>
    <property type="match status" value="1"/>
</dbReference>
<dbReference type="GO" id="GO:0050661">
    <property type="term" value="F:NADP binding"/>
    <property type="evidence" value="ECO:0007669"/>
    <property type="project" value="InterPro"/>
</dbReference>
<dbReference type="SUPFAM" id="SSF51735">
    <property type="entry name" value="NAD(P)-binding Rossmann-fold domains"/>
    <property type="match status" value="1"/>
</dbReference>
<evidence type="ECO:0000259" key="8">
    <source>
        <dbReference type="SMART" id="SM00846"/>
    </source>
</evidence>
<evidence type="ECO:0000313" key="9">
    <source>
        <dbReference type="EMBL" id="KKR04516.1"/>
    </source>
</evidence>
<dbReference type="InterPro" id="IPR020829">
    <property type="entry name" value="GlycerAld_3-P_DH_cat"/>
</dbReference>
<dbReference type="Proteomes" id="UP000033935">
    <property type="component" value="Unassembled WGS sequence"/>
</dbReference>
<dbReference type="EMBL" id="LBWG01000006">
    <property type="protein sequence ID" value="KKR04516.1"/>
    <property type="molecule type" value="Genomic_DNA"/>
</dbReference>
<proteinExistence type="inferred from homology"/>
<dbReference type="PATRIC" id="fig|1618995.3.peg.322"/>
<evidence type="ECO:0000256" key="7">
    <source>
        <dbReference type="RuleBase" id="RU000397"/>
    </source>
</evidence>
<feature type="binding site" evidence="4">
    <location>
        <position position="234"/>
    </location>
    <ligand>
        <name>D-glyceraldehyde 3-phosphate</name>
        <dbReference type="ChEBI" id="CHEBI:59776"/>
    </ligand>
</feature>
<dbReference type="Pfam" id="PF02800">
    <property type="entry name" value="Gp_dh_C"/>
    <property type="match status" value="1"/>
</dbReference>
<dbReference type="PANTHER" id="PTHR43148">
    <property type="entry name" value="GLYCERALDEHYDE-3-PHOSPHATE DEHYDROGENASE 2"/>
    <property type="match status" value="1"/>
</dbReference>
<reference evidence="9 10" key="1">
    <citation type="journal article" date="2015" name="Nature">
        <title>rRNA introns, odd ribosomes, and small enigmatic genomes across a large radiation of phyla.</title>
        <authorList>
            <person name="Brown C.T."/>
            <person name="Hug L.A."/>
            <person name="Thomas B.C."/>
            <person name="Sharon I."/>
            <person name="Castelle C.J."/>
            <person name="Singh A."/>
            <person name="Wilkins M.J."/>
            <person name="Williams K.H."/>
            <person name="Banfield J.F."/>
        </authorList>
    </citation>
    <scope>NUCLEOTIDE SEQUENCE [LARGE SCALE GENOMIC DNA]</scope>
</reference>
<dbReference type="InterPro" id="IPR006424">
    <property type="entry name" value="Glyceraldehyde-3-P_DH_1"/>
</dbReference>
<evidence type="ECO:0000256" key="4">
    <source>
        <dbReference type="PIRSR" id="PIRSR000149-2"/>
    </source>
</evidence>
<evidence type="ECO:0000256" key="3">
    <source>
        <dbReference type="PIRSR" id="PIRSR000149-1"/>
    </source>
</evidence>
<evidence type="ECO:0000313" key="10">
    <source>
        <dbReference type="Proteomes" id="UP000033935"/>
    </source>
</evidence>
<evidence type="ECO:0000256" key="1">
    <source>
        <dbReference type="ARBA" id="ARBA00007406"/>
    </source>
</evidence>
<dbReference type="FunFam" id="3.30.360.10:FF:000002">
    <property type="entry name" value="Glyceraldehyde-3-phosphate dehydrogenase"/>
    <property type="match status" value="1"/>
</dbReference>
<accession>A0A0G0MVP8</accession>
<feature type="binding site" evidence="5">
    <location>
        <begin position="11"/>
        <end position="12"/>
    </location>
    <ligand>
        <name>NAD(+)</name>
        <dbReference type="ChEBI" id="CHEBI:57540"/>
    </ligand>
</feature>
<feature type="site" description="Activates thiol group during catalysis" evidence="6">
    <location>
        <position position="176"/>
    </location>
</feature>
<dbReference type="CDD" id="cd18126">
    <property type="entry name" value="GAPDH_I_C"/>
    <property type="match status" value="1"/>
</dbReference>
<dbReference type="Gene3D" id="3.30.360.10">
    <property type="entry name" value="Dihydrodipicolinate Reductase, domain 2"/>
    <property type="match status" value="1"/>
</dbReference>
<feature type="binding site" evidence="5">
    <location>
        <position position="119"/>
    </location>
    <ligand>
        <name>NAD(+)</name>
        <dbReference type="ChEBI" id="CHEBI:57540"/>
    </ligand>
</feature>
<dbReference type="SUPFAM" id="SSF55347">
    <property type="entry name" value="Glyceraldehyde-3-phosphate dehydrogenase-like, C-terminal domain"/>
    <property type="match status" value="1"/>
</dbReference>
<feature type="active site" description="Nucleophile" evidence="3">
    <location>
        <position position="149"/>
    </location>
</feature>
<comment type="caution">
    <text evidence="9">The sequence shown here is derived from an EMBL/GenBank/DDBJ whole genome shotgun (WGS) entry which is preliminary data.</text>
</comment>
<name>A0A0G0MVP8_9BACT</name>
<dbReference type="GO" id="GO:0006006">
    <property type="term" value="P:glucose metabolic process"/>
    <property type="evidence" value="ECO:0007669"/>
    <property type="project" value="InterPro"/>
</dbReference>
<gene>
    <name evidence="9" type="ORF">UT30_C0006G0010</name>
</gene>
<dbReference type="CDD" id="cd05214">
    <property type="entry name" value="GAPDH_I_N"/>
    <property type="match status" value="1"/>
</dbReference>